<evidence type="ECO:0000259" key="2">
    <source>
        <dbReference type="Pfam" id="PF08327"/>
    </source>
</evidence>
<evidence type="ECO:0000313" key="4">
    <source>
        <dbReference type="Proteomes" id="UP000322634"/>
    </source>
</evidence>
<sequence>MIDVSGQINAVRRTVGERVLEAGEARTATISQTYDTGIDDLWNAVTDPERIARWFLPVSGELRLGGRYQLEGNAGGTIERCDPPKGFFATWEFGGQTSWIEVRLTPEPDGRSRFELEHIAHVDEDIWARFGPGAVGIGWDQGLLGLALHLRTGEDVRAAYGQTWAASDEGREFSRLSGESWYEAHVASGADQPAARASADRTIAAYTGNPEG</sequence>
<dbReference type="InterPro" id="IPR023393">
    <property type="entry name" value="START-like_dom_sf"/>
</dbReference>
<dbReference type="Gene3D" id="3.30.530.20">
    <property type="match status" value="1"/>
</dbReference>
<dbReference type="AlphaFoldDB" id="A0A5D0TQC3"/>
<dbReference type="InterPro" id="IPR013538">
    <property type="entry name" value="ASHA1/2-like_C"/>
</dbReference>
<dbReference type="OrthoDB" id="8117292at2"/>
<comment type="similarity">
    <text evidence="1">Belongs to the AHA1 family.</text>
</comment>
<dbReference type="Pfam" id="PF08327">
    <property type="entry name" value="AHSA1"/>
    <property type="match status" value="1"/>
</dbReference>
<gene>
    <name evidence="3" type="ORF">FXF65_42370</name>
</gene>
<dbReference type="RefSeq" id="WP_148356141.1">
    <property type="nucleotide sequence ID" value="NZ_JBHSBF010000032.1"/>
</dbReference>
<feature type="domain" description="Activator of Hsp90 ATPase homologue 1/2-like C-terminal" evidence="2">
    <location>
        <begin position="37"/>
        <end position="143"/>
    </location>
</feature>
<dbReference type="CDD" id="cd08899">
    <property type="entry name" value="SRPBCC_CalC_Aha1-like_6"/>
    <property type="match status" value="1"/>
</dbReference>
<accession>A0A5D0TQC3</accession>
<keyword evidence="4" id="KW-1185">Reference proteome</keyword>
<name>A0A5D0TQC3_9ACTN</name>
<evidence type="ECO:0000313" key="3">
    <source>
        <dbReference type="EMBL" id="TYC07455.1"/>
    </source>
</evidence>
<evidence type="ECO:0000256" key="1">
    <source>
        <dbReference type="ARBA" id="ARBA00006817"/>
    </source>
</evidence>
<proteinExistence type="inferred from homology"/>
<dbReference type="EMBL" id="VSFF01000022">
    <property type="protein sequence ID" value="TYC07455.1"/>
    <property type="molecule type" value="Genomic_DNA"/>
</dbReference>
<dbReference type="SUPFAM" id="SSF55961">
    <property type="entry name" value="Bet v1-like"/>
    <property type="match status" value="1"/>
</dbReference>
<comment type="caution">
    <text evidence="3">The sequence shown here is derived from an EMBL/GenBank/DDBJ whole genome shotgun (WGS) entry which is preliminary data.</text>
</comment>
<dbReference type="Proteomes" id="UP000322634">
    <property type="component" value="Unassembled WGS sequence"/>
</dbReference>
<protein>
    <submittedName>
        <fullName evidence="3">SRPBCC family protein</fullName>
    </submittedName>
</protein>
<reference evidence="3 4" key="1">
    <citation type="submission" date="2019-08" db="EMBL/GenBank/DDBJ databases">
        <title>Actinomadura sp. nov. CYP1-5 isolated from mountain soil.</title>
        <authorList>
            <person name="Songsumanus A."/>
            <person name="Kuncharoen N."/>
            <person name="Kudo T."/>
            <person name="Yuki M."/>
            <person name="Igarashi Y."/>
            <person name="Tanasupawat S."/>
        </authorList>
    </citation>
    <scope>NUCLEOTIDE SEQUENCE [LARGE SCALE GENOMIC DNA]</scope>
    <source>
        <strain evidence="3 4">GKU157</strain>
    </source>
</reference>
<organism evidence="3 4">
    <name type="scientific">Actinomadura syzygii</name>
    <dbReference type="NCBI Taxonomy" id="1427538"/>
    <lineage>
        <taxon>Bacteria</taxon>
        <taxon>Bacillati</taxon>
        <taxon>Actinomycetota</taxon>
        <taxon>Actinomycetes</taxon>
        <taxon>Streptosporangiales</taxon>
        <taxon>Thermomonosporaceae</taxon>
        <taxon>Actinomadura</taxon>
    </lineage>
</organism>